<dbReference type="PROSITE" id="PS51687">
    <property type="entry name" value="SAM_MT_RNA_M5U"/>
    <property type="match status" value="1"/>
</dbReference>
<keyword evidence="1" id="KW-0004">4Fe-4S</keyword>
<dbReference type="PANTHER" id="PTHR11061">
    <property type="entry name" value="RNA M5U METHYLTRANSFERASE"/>
    <property type="match status" value="1"/>
</dbReference>
<dbReference type="Proteomes" id="UP000030147">
    <property type="component" value="Unassembled WGS sequence"/>
</dbReference>
<dbReference type="InterPro" id="IPR012340">
    <property type="entry name" value="NA-bd_OB-fold"/>
</dbReference>
<keyword evidence="5" id="KW-0411">Iron-sulfur</keyword>
<proteinExistence type="inferred from homology"/>
<keyword evidence="1" id="KW-0479">Metal-binding</keyword>
<dbReference type="NCBIfam" id="TIGR00479">
    <property type="entry name" value="rumA"/>
    <property type="match status" value="1"/>
</dbReference>
<evidence type="ECO:0000313" key="10">
    <source>
        <dbReference type="Proteomes" id="UP000030147"/>
    </source>
</evidence>
<dbReference type="Gene3D" id="3.40.50.150">
    <property type="entry name" value="Vaccinia Virus protein VP39"/>
    <property type="match status" value="1"/>
</dbReference>
<feature type="binding site" evidence="6">
    <location>
        <position position="388"/>
    </location>
    <ligand>
        <name>S-adenosyl-L-methionine</name>
        <dbReference type="ChEBI" id="CHEBI:59789"/>
    </ligand>
</feature>
<feature type="active site" evidence="7">
    <location>
        <position position="415"/>
    </location>
</feature>
<dbReference type="STRING" id="1385514.N782_12750"/>
<keyword evidence="3 6" id="KW-0808">Transferase</keyword>
<dbReference type="InterPro" id="IPR030390">
    <property type="entry name" value="MeTrfase_TrmA_AS"/>
</dbReference>
<evidence type="ECO:0000256" key="3">
    <source>
        <dbReference type="ARBA" id="ARBA00022679"/>
    </source>
</evidence>
<evidence type="ECO:0000256" key="5">
    <source>
        <dbReference type="ARBA" id="ARBA00023014"/>
    </source>
</evidence>
<feature type="active site" description="Nucleophile" evidence="6">
    <location>
        <position position="415"/>
    </location>
</feature>
<keyword evidence="4 6" id="KW-0949">S-adenosyl-L-methionine</keyword>
<dbReference type="InterPro" id="IPR029063">
    <property type="entry name" value="SAM-dependent_MTases_sf"/>
</dbReference>
<dbReference type="Gene3D" id="2.40.50.1070">
    <property type="match status" value="1"/>
</dbReference>
<dbReference type="Gene3D" id="2.40.50.140">
    <property type="entry name" value="Nucleic acid-binding proteins"/>
    <property type="match status" value="1"/>
</dbReference>
<dbReference type="GO" id="GO:0070041">
    <property type="term" value="F:rRNA (uridine-C5-)-methyltransferase activity"/>
    <property type="evidence" value="ECO:0007669"/>
    <property type="project" value="TreeGrafter"/>
</dbReference>
<accession>A0A0A2TK77</accession>
<dbReference type="InterPro" id="IPR010280">
    <property type="entry name" value="U5_MeTrfase_fam"/>
</dbReference>
<dbReference type="GO" id="GO:0070475">
    <property type="term" value="P:rRNA base methylation"/>
    <property type="evidence" value="ECO:0007669"/>
    <property type="project" value="TreeGrafter"/>
</dbReference>
<dbReference type="OrthoDB" id="9804590at2"/>
<protein>
    <submittedName>
        <fullName evidence="9">RNA methyltransferase</fullName>
    </submittedName>
</protein>
<evidence type="ECO:0000256" key="2">
    <source>
        <dbReference type="ARBA" id="ARBA00022603"/>
    </source>
</evidence>
<evidence type="ECO:0000313" key="9">
    <source>
        <dbReference type="EMBL" id="KGP74491.1"/>
    </source>
</evidence>
<dbReference type="InterPro" id="IPR030391">
    <property type="entry name" value="MeTrfase_TrmA_CS"/>
</dbReference>
<dbReference type="GO" id="GO:0051539">
    <property type="term" value="F:4 iron, 4 sulfur cluster binding"/>
    <property type="evidence" value="ECO:0007669"/>
    <property type="project" value="UniProtKB-KW"/>
</dbReference>
<dbReference type="AlphaFoldDB" id="A0A0A2TK77"/>
<keyword evidence="10" id="KW-1185">Reference proteome</keyword>
<dbReference type="SUPFAM" id="SSF50249">
    <property type="entry name" value="Nucleic acid-binding proteins"/>
    <property type="match status" value="1"/>
</dbReference>
<gene>
    <name evidence="9" type="ORF">N782_12750</name>
</gene>
<comment type="similarity">
    <text evidence="6">Belongs to the class I-like SAM-binding methyltransferase superfamily. RNA M5U methyltransferase family.</text>
</comment>
<dbReference type="eggNOG" id="COG2265">
    <property type="taxonomic scope" value="Bacteria"/>
</dbReference>
<feature type="binding site" evidence="6">
    <location>
        <position position="290"/>
    </location>
    <ligand>
        <name>S-adenosyl-L-methionine</name>
        <dbReference type="ChEBI" id="CHEBI:59789"/>
    </ligand>
</feature>
<dbReference type="CDD" id="cd02440">
    <property type="entry name" value="AdoMet_MTases"/>
    <property type="match status" value="1"/>
</dbReference>
<dbReference type="FunFam" id="2.40.50.140:FF:000097">
    <property type="entry name" value="23S rRNA (uracil(1939)-C(5))-methyltransferase RlmD"/>
    <property type="match status" value="1"/>
</dbReference>
<dbReference type="InterPro" id="IPR002792">
    <property type="entry name" value="TRAM_dom"/>
</dbReference>
<feature type="domain" description="TRAM" evidence="8">
    <location>
        <begin position="7"/>
        <end position="65"/>
    </location>
</feature>
<feature type="binding site" evidence="6">
    <location>
        <position position="319"/>
    </location>
    <ligand>
        <name>S-adenosyl-L-methionine</name>
        <dbReference type="ChEBI" id="CHEBI:59789"/>
    </ligand>
</feature>
<sequence>MSKPQPPVQKNQTIEVTFEDLTHEGNGVGKVDGYPLFVPYALPGETGQVKVIKVKKNFGFGKLLDVEEESQERVEPPCNVYVQCGGCQLQHMSYSLQLDMKQKQVKDAMHKIGHLSDVPVHPVIGMDDPWRYRNKIQIPVGEKDDGGLKAGFYRKRSHEIIDMDTCIIQDEHNDRMVEAVRRIAEQYGIEPYKEEHHSGVLRHIMVRTGQHTGDIMVVLVTKTKKLPHQDAIVKEIRETFPNVKSIVHNVNSKKTNVILGEQTNVIWGDKYIVDQIGDIKFNISPKSFYQVNPTQTKRLYDQALEYADLKGHETVVDAYCGIGTISLFLAQKAKRVLGVEVVAPAVDDAKKNAKLNNIENAEFYVGEAESLLPWWQAQGLQPDVIVVDPPRKGCDESLLKAMIEMKPDKIVYVSCNPSTLARDLRILEDGGFETQEVQPVDMFPQTGHVEAVTKLVLKEEAGSL</sequence>
<dbReference type="EMBL" id="AVBF01000002">
    <property type="protein sequence ID" value="KGP74491.1"/>
    <property type="molecule type" value="Genomic_DNA"/>
</dbReference>
<reference evidence="9 10" key="1">
    <citation type="journal article" date="2015" name="Stand. Genomic Sci.">
        <title>High quality draft genome sequence of the moderately halophilic bacterium Pontibacillus yanchengensis Y32(T) and comparison among Pontibacillus genomes.</title>
        <authorList>
            <person name="Huang J."/>
            <person name="Qiao Z.X."/>
            <person name="Tang J.W."/>
            <person name="Wang G."/>
        </authorList>
    </citation>
    <scope>NUCLEOTIDE SEQUENCE [LARGE SCALE GENOMIC DNA]</scope>
    <source>
        <strain evidence="9 10">Y32</strain>
    </source>
</reference>
<dbReference type="Pfam" id="PF05958">
    <property type="entry name" value="tRNA_U5-meth_tr"/>
    <property type="match status" value="1"/>
</dbReference>
<dbReference type="PANTHER" id="PTHR11061:SF30">
    <property type="entry name" value="TRNA (URACIL(54)-C(5))-METHYLTRANSFERASE"/>
    <property type="match status" value="1"/>
</dbReference>
<dbReference type="Pfam" id="PF01938">
    <property type="entry name" value="TRAM"/>
    <property type="match status" value="1"/>
</dbReference>
<keyword evidence="2 6" id="KW-0489">Methyltransferase</keyword>
<evidence type="ECO:0000256" key="7">
    <source>
        <dbReference type="PROSITE-ProRule" id="PRU10015"/>
    </source>
</evidence>
<dbReference type="RefSeq" id="WP_036815504.1">
    <property type="nucleotide sequence ID" value="NZ_AVBF01000002.1"/>
</dbReference>
<comment type="caution">
    <text evidence="9">The sequence shown here is derived from an EMBL/GenBank/DDBJ whole genome shotgun (WGS) entry which is preliminary data.</text>
</comment>
<keyword evidence="1" id="KW-0408">Iron</keyword>
<dbReference type="PROSITE" id="PS01231">
    <property type="entry name" value="TRMA_2"/>
    <property type="match status" value="1"/>
</dbReference>
<dbReference type="FunFam" id="2.40.50.1070:FF:000003">
    <property type="entry name" value="23S rRNA (Uracil-5-)-methyltransferase RumA"/>
    <property type="match status" value="1"/>
</dbReference>
<evidence type="ECO:0000259" key="8">
    <source>
        <dbReference type="PROSITE" id="PS50926"/>
    </source>
</evidence>
<dbReference type="SUPFAM" id="SSF53335">
    <property type="entry name" value="S-adenosyl-L-methionine-dependent methyltransferases"/>
    <property type="match status" value="1"/>
</dbReference>
<evidence type="ECO:0000256" key="6">
    <source>
        <dbReference type="PROSITE-ProRule" id="PRU01024"/>
    </source>
</evidence>
<dbReference type="PROSITE" id="PS01230">
    <property type="entry name" value="TRMA_1"/>
    <property type="match status" value="1"/>
</dbReference>
<feature type="binding site" evidence="6">
    <location>
        <position position="340"/>
    </location>
    <ligand>
        <name>S-adenosyl-L-methionine</name>
        <dbReference type="ChEBI" id="CHEBI:59789"/>
    </ligand>
</feature>
<dbReference type="PROSITE" id="PS50926">
    <property type="entry name" value="TRAM"/>
    <property type="match status" value="1"/>
</dbReference>
<name>A0A0A2TK77_9BACI</name>
<evidence type="ECO:0000256" key="1">
    <source>
        <dbReference type="ARBA" id="ARBA00022485"/>
    </source>
</evidence>
<evidence type="ECO:0000256" key="4">
    <source>
        <dbReference type="ARBA" id="ARBA00022691"/>
    </source>
</evidence>
<organism evidence="9 10">
    <name type="scientific">Pontibacillus yanchengensis Y32</name>
    <dbReference type="NCBI Taxonomy" id="1385514"/>
    <lineage>
        <taxon>Bacteria</taxon>
        <taxon>Bacillati</taxon>
        <taxon>Bacillota</taxon>
        <taxon>Bacilli</taxon>
        <taxon>Bacillales</taxon>
        <taxon>Bacillaceae</taxon>
        <taxon>Pontibacillus</taxon>
    </lineage>
</organism>
<dbReference type="FunFam" id="3.40.50.150:FF:000009">
    <property type="entry name" value="23S rRNA (Uracil(1939)-C(5))-methyltransferase RlmD"/>
    <property type="match status" value="1"/>
</dbReference>